<evidence type="ECO:0000256" key="21">
    <source>
        <dbReference type="ARBA" id="ARBA00062471"/>
    </source>
</evidence>
<evidence type="ECO:0000259" key="30">
    <source>
        <dbReference type="PROSITE" id="PS50105"/>
    </source>
</evidence>
<evidence type="ECO:0000256" key="15">
    <source>
        <dbReference type="ARBA" id="ARBA00022989"/>
    </source>
</evidence>
<dbReference type="InterPro" id="IPR001660">
    <property type="entry name" value="SAM"/>
</dbReference>
<dbReference type="Gene3D" id="2.60.40.1770">
    <property type="entry name" value="ephrin a2 ectodomain"/>
    <property type="match status" value="1"/>
</dbReference>
<dbReference type="InterPro" id="IPR013783">
    <property type="entry name" value="Ig-like_fold"/>
</dbReference>
<evidence type="ECO:0000256" key="11">
    <source>
        <dbReference type="ARBA" id="ARBA00022777"/>
    </source>
</evidence>
<dbReference type="AlphaFoldDB" id="A0AAV7P2Q3"/>
<feature type="disulfide bond" evidence="25">
    <location>
        <begin position="126"/>
        <end position="136"/>
    </location>
</feature>
<dbReference type="GO" id="GO:0005524">
    <property type="term" value="F:ATP binding"/>
    <property type="evidence" value="ECO:0007669"/>
    <property type="project" value="UniProtKB-UniRule"/>
</dbReference>
<dbReference type="SUPFAM" id="SSF47769">
    <property type="entry name" value="SAM/Pointed domain"/>
    <property type="match status" value="1"/>
</dbReference>
<dbReference type="PROSITE" id="PS00109">
    <property type="entry name" value="PROTEIN_KINASE_TYR"/>
    <property type="match status" value="1"/>
</dbReference>
<keyword evidence="10 24" id="KW-0547">Nucleotide-binding</keyword>
<dbReference type="Gene3D" id="1.10.510.10">
    <property type="entry name" value="Transferase(Phosphotransferase) domain 1"/>
    <property type="match status" value="1"/>
</dbReference>
<evidence type="ECO:0000256" key="26">
    <source>
        <dbReference type="PROSITE-ProRule" id="PRU10141"/>
    </source>
</evidence>
<dbReference type="Gene3D" id="2.60.40.10">
    <property type="entry name" value="Immunoglobulins"/>
    <property type="match status" value="2"/>
</dbReference>
<dbReference type="InterPro" id="IPR036116">
    <property type="entry name" value="FN3_sf"/>
</dbReference>
<dbReference type="InterPro" id="IPR003961">
    <property type="entry name" value="FN3_dom"/>
</dbReference>
<dbReference type="Gene3D" id="3.30.200.20">
    <property type="entry name" value="Phosphorylase Kinase, domain 1"/>
    <property type="match status" value="1"/>
</dbReference>
<keyword evidence="18" id="KW-0675">Receptor</keyword>
<evidence type="ECO:0000256" key="20">
    <source>
        <dbReference type="ARBA" id="ARBA00059287"/>
    </source>
</evidence>
<reference evidence="33" key="1">
    <citation type="journal article" date="2022" name="bioRxiv">
        <title>Sequencing and chromosome-scale assembly of the giantPleurodeles waltlgenome.</title>
        <authorList>
            <person name="Brown T."/>
            <person name="Elewa A."/>
            <person name="Iarovenko S."/>
            <person name="Subramanian E."/>
            <person name="Araus A.J."/>
            <person name="Petzold A."/>
            <person name="Susuki M."/>
            <person name="Suzuki K.-i.T."/>
            <person name="Hayashi T."/>
            <person name="Toyoda A."/>
            <person name="Oliveira C."/>
            <person name="Osipova E."/>
            <person name="Leigh N.D."/>
            <person name="Simon A."/>
            <person name="Yun M.H."/>
        </authorList>
    </citation>
    <scope>NUCLEOTIDE SEQUENCE</scope>
    <source>
        <strain evidence="33">20211129_DDA</strain>
        <tissue evidence="33">Liver</tissue>
    </source>
</reference>
<dbReference type="GO" id="GO:0007155">
    <property type="term" value="P:cell adhesion"/>
    <property type="evidence" value="ECO:0007669"/>
    <property type="project" value="UniProtKB-KW"/>
</dbReference>
<evidence type="ECO:0000256" key="18">
    <source>
        <dbReference type="ARBA" id="ARBA00023170"/>
    </source>
</evidence>
<dbReference type="SUPFAM" id="SSF49785">
    <property type="entry name" value="Galactose-binding domain-like"/>
    <property type="match status" value="1"/>
</dbReference>
<dbReference type="InterPro" id="IPR001090">
    <property type="entry name" value="Ephrin_rcpt_lig-bd_dom"/>
</dbReference>
<dbReference type="SMART" id="SM00454">
    <property type="entry name" value="SAM"/>
    <property type="match status" value="1"/>
</dbReference>
<dbReference type="Pfam" id="PF25599">
    <property type="entry name" value="Ephrin_CRD"/>
    <property type="match status" value="1"/>
</dbReference>
<dbReference type="FunFam" id="2.60.40.1770:FF:000002">
    <property type="entry name" value="ephrin type-A receptor 2"/>
    <property type="match status" value="1"/>
</dbReference>
<keyword evidence="8" id="KW-0732">Signal</keyword>
<dbReference type="CDD" id="cd05033">
    <property type="entry name" value="PTKc_EphR"/>
    <property type="match status" value="1"/>
</dbReference>
<keyword evidence="4" id="KW-0597">Phosphoprotein</keyword>
<dbReference type="InterPro" id="IPR001245">
    <property type="entry name" value="Ser-Thr/Tyr_kinase_cat_dom"/>
</dbReference>
<dbReference type="InterPro" id="IPR008266">
    <property type="entry name" value="Tyr_kinase_AS"/>
</dbReference>
<dbReference type="InterPro" id="IPR011009">
    <property type="entry name" value="Kinase-like_dom_sf"/>
</dbReference>
<dbReference type="GO" id="GO:0030425">
    <property type="term" value="C:dendrite"/>
    <property type="evidence" value="ECO:0007669"/>
    <property type="project" value="TreeGrafter"/>
</dbReference>
<feature type="domain" description="SAM" evidence="30">
    <location>
        <begin position="928"/>
        <end position="991"/>
    </location>
</feature>
<dbReference type="InterPro" id="IPR011641">
    <property type="entry name" value="Tyr-kin_ephrin_A/B_rcpt-like"/>
</dbReference>
<dbReference type="PIRSF" id="PIRSF000666">
    <property type="entry name" value="TyrPK_ephrin_receptor"/>
    <property type="match status" value="1"/>
</dbReference>
<comment type="subcellular location">
    <subcellularLocation>
        <location evidence="1">Cell membrane</location>
        <topology evidence="1">Single-pass type I membrane protein</topology>
    </subcellularLocation>
</comment>
<feature type="active site" description="Proton acceptor" evidence="23">
    <location>
        <position position="763"/>
    </location>
</feature>
<dbReference type="SMART" id="SM00615">
    <property type="entry name" value="EPH_lbd"/>
    <property type="match status" value="1"/>
</dbReference>
<dbReference type="Pfam" id="PF07714">
    <property type="entry name" value="PK_Tyr_Ser-Thr"/>
    <property type="match status" value="1"/>
</dbReference>
<keyword evidence="19" id="KW-0325">Glycoprotein</keyword>
<dbReference type="InterPro" id="IPR017441">
    <property type="entry name" value="Protein_kinase_ATP_BS"/>
</dbReference>
<keyword evidence="15 28" id="KW-1133">Transmembrane helix</keyword>
<dbReference type="Gene3D" id="2.10.50.10">
    <property type="entry name" value="Tumor Necrosis Factor Receptor, subunit A, domain 2"/>
    <property type="match status" value="1"/>
</dbReference>
<evidence type="ECO:0000256" key="10">
    <source>
        <dbReference type="ARBA" id="ARBA00022741"/>
    </source>
</evidence>
<protein>
    <recommendedName>
        <fullName evidence="22">Ephrin type-A receptor 1</fullName>
        <ecNumber evidence="2">2.7.10.1</ecNumber>
    </recommendedName>
</protein>
<dbReference type="SUPFAM" id="SSF56112">
    <property type="entry name" value="Protein kinase-like (PK-like)"/>
    <property type="match status" value="1"/>
</dbReference>
<gene>
    <name evidence="33" type="ORF">NDU88_000088</name>
</gene>
<evidence type="ECO:0000256" key="13">
    <source>
        <dbReference type="ARBA" id="ARBA00022843"/>
    </source>
</evidence>
<comment type="caution">
    <text evidence="33">The sequence shown here is derived from an EMBL/GenBank/DDBJ whole genome shotgun (WGS) entry which is preliminary data.</text>
</comment>
<evidence type="ECO:0000256" key="16">
    <source>
        <dbReference type="ARBA" id="ARBA00023136"/>
    </source>
</evidence>
<keyword evidence="3" id="KW-1003">Cell membrane</keyword>
<dbReference type="SMART" id="SM00219">
    <property type="entry name" value="TyrKc"/>
    <property type="match status" value="1"/>
</dbReference>
<proteinExistence type="predicted"/>
<dbReference type="EC" id="2.7.10.1" evidence="2"/>
<evidence type="ECO:0000256" key="5">
    <source>
        <dbReference type="ARBA" id="ARBA00022657"/>
    </source>
</evidence>
<feature type="domain" description="Fibronectin type-III" evidence="31">
    <location>
        <begin position="348"/>
        <end position="456"/>
    </location>
</feature>
<keyword evidence="9" id="KW-0677">Repeat</keyword>
<dbReference type="Gene3D" id="2.60.120.260">
    <property type="entry name" value="Galactose-binding domain-like"/>
    <property type="match status" value="1"/>
</dbReference>
<name>A0AAV7P2Q3_PLEWA</name>
<evidence type="ECO:0000256" key="8">
    <source>
        <dbReference type="ARBA" id="ARBA00022729"/>
    </source>
</evidence>
<keyword evidence="7 28" id="KW-0812">Transmembrane</keyword>
<dbReference type="SMART" id="SM01411">
    <property type="entry name" value="Ephrin_rec_like"/>
    <property type="match status" value="1"/>
</dbReference>
<dbReference type="GO" id="GO:0005886">
    <property type="term" value="C:plasma membrane"/>
    <property type="evidence" value="ECO:0007669"/>
    <property type="project" value="UniProtKB-SubCell"/>
</dbReference>
<dbReference type="GO" id="GO:0007411">
    <property type="term" value="P:axon guidance"/>
    <property type="evidence" value="ECO:0007669"/>
    <property type="project" value="TreeGrafter"/>
</dbReference>
<dbReference type="SUPFAM" id="SSF49265">
    <property type="entry name" value="Fibronectin type III"/>
    <property type="match status" value="1"/>
</dbReference>
<dbReference type="InterPro" id="IPR016257">
    <property type="entry name" value="Tyr_kinase_ephrin_rcpt"/>
</dbReference>
<keyword evidence="6" id="KW-0808">Transferase</keyword>
<dbReference type="FunFam" id="3.30.200.20:FF:000802">
    <property type="entry name" value="Ephrin receptor 1"/>
    <property type="match status" value="1"/>
</dbReference>
<keyword evidence="34" id="KW-1185">Reference proteome</keyword>
<evidence type="ECO:0000256" key="28">
    <source>
        <dbReference type="SAM" id="Phobius"/>
    </source>
</evidence>
<dbReference type="FunFam" id="1.10.510.10:FF:000268">
    <property type="entry name" value="Receptor protein-tyrosine kinase"/>
    <property type="match status" value="1"/>
</dbReference>
<dbReference type="InterPro" id="IPR027936">
    <property type="entry name" value="Eph_TM"/>
</dbReference>
<dbReference type="PROSITE" id="PS00791">
    <property type="entry name" value="RECEPTOR_TYR_KIN_V_2"/>
    <property type="match status" value="1"/>
</dbReference>
<feature type="domain" description="Eph LBD" evidence="32">
    <location>
        <begin position="49"/>
        <end position="227"/>
    </location>
</feature>
<evidence type="ECO:0000256" key="23">
    <source>
        <dbReference type="PIRSR" id="PIRSR000666-1"/>
    </source>
</evidence>
<feature type="region of interest" description="Disordered" evidence="27">
    <location>
        <begin position="340"/>
        <end position="370"/>
    </location>
</feature>
<evidence type="ECO:0000259" key="32">
    <source>
        <dbReference type="PROSITE" id="PS51550"/>
    </source>
</evidence>
<dbReference type="PROSITE" id="PS50853">
    <property type="entry name" value="FN3"/>
    <property type="match status" value="2"/>
</dbReference>
<comment type="subunit">
    <text evidence="21">Homodimer. Forms a signaling complex with LCK; PTK2B/PYK2 and PI3-kinase upon activation by EFNA1; regulates T-lymphocytes migration. Interacts (via SAM domain) with ILK (via ANK repeats); stimulated by EFNA1 but independent of the kinase activity of EPHA1. Interacts (kinase activity-dependent) with PTK2/FAK1.</text>
</comment>
<dbReference type="FunFam" id="2.10.50.10:FF:000001">
    <property type="entry name" value="Ephrin type-A receptor 5"/>
    <property type="match status" value="1"/>
</dbReference>
<evidence type="ECO:0000256" key="22">
    <source>
        <dbReference type="ARBA" id="ARBA00072212"/>
    </source>
</evidence>
<keyword evidence="12 24" id="KW-0067">ATP-binding</keyword>
<evidence type="ECO:0000259" key="29">
    <source>
        <dbReference type="PROSITE" id="PS50011"/>
    </source>
</evidence>
<evidence type="ECO:0000256" key="6">
    <source>
        <dbReference type="ARBA" id="ARBA00022679"/>
    </source>
</evidence>
<sequence>MFFTSGGLCPALHYTSGGLCPALHCTSGGLCPALHCTSGGLCPALHSTSVNLLDTTTAQGGLGWLPDPPENGWSQIQQILNGTPIYMYQDCSVLAGDTDHWLRSNWIYRDEAARIFVEQKFTVRDCKSFADQAVTCKETFNLYYMESDQDQGILFRRPLFTKVNTIAADQSFGNKDIVEGSLQLNLEVSTISRLSRRGFYLAFQNFGACVALVGVRVFYKVCPETRSRLALFPETLAGADSLAEVVGHCLDNAQEDGGGPPKMHCSADGEWLVPVGQCQCLAGFEENESGGECLACQRGFYKASPKNARCLKCPPNSSSGAPGATSCVCNGGFYRAPSEDLSSPCTRPPSAPRNASSSLHGTTVSLSWLPPSDSGGRLDVTYRVTCDKCPLESDPCEPCDPGLGFTPAAEGLSEPAVTVEGLEPYCNYSFTVEARNGVSGLGHPSRGSATLHVSVGHAAPVTVSPIRLVEQGVHSLSVSWTGPRHRSPSSLHYEVIIHPKGEKDHFTVKRQQESELTLPDLQPDTVYVIRVQTQTPLGPGPLSPSYEFRTLPPEPKGLSAGEAAAIAVALLVAAGVLVLVLYIRRRRSRRKGGRPDSSSTGSDREEKVLLKPYVDLLAYQDPAQAFQQFTREIDPDWVTTEDVIGEGEFGEVFRGSLRYPGKERVTVAIKTLKTTYSDSQWWNFLREATIMGQFKHQNIVHLEGVVTKQKPMMIITEFMENGALDAFLRQNEDKFSCMQLVGMLQGIAAGMRYLSDRHYVHRDLAARNILVTRSLLCKVSDFGLSRILENDTEGTYETRGGKIPIRWTAPEAIAQRIFTSASDVWSFGIVMWEVLCYGDKPYGDLSNQEVMKSIEDGYRLPPPVDAPSILYDLMKRCWARDRTRRPKFREIQTELDHLVANPHCLRNIADFDPRVTLRLPSCSGSDGIPYRTISEWLESIRMKRYIVNFLSAGLNTMEDVLDLTTEDLKQMGISLPGHQKRILCSIQGFQE</sequence>
<dbReference type="PROSITE" id="PS50011">
    <property type="entry name" value="PROTEIN_KINASE_DOM"/>
    <property type="match status" value="1"/>
</dbReference>
<feature type="disulfide bond" evidence="25">
    <location>
        <begin position="91"/>
        <end position="209"/>
    </location>
</feature>
<dbReference type="InterPro" id="IPR013761">
    <property type="entry name" value="SAM/pointed_sf"/>
</dbReference>
<organism evidence="33 34">
    <name type="scientific">Pleurodeles waltl</name>
    <name type="common">Iberian ribbed newt</name>
    <dbReference type="NCBI Taxonomy" id="8319"/>
    <lineage>
        <taxon>Eukaryota</taxon>
        <taxon>Metazoa</taxon>
        <taxon>Chordata</taxon>
        <taxon>Craniata</taxon>
        <taxon>Vertebrata</taxon>
        <taxon>Euteleostomi</taxon>
        <taxon>Amphibia</taxon>
        <taxon>Batrachia</taxon>
        <taxon>Caudata</taxon>
        <taxon>Salamandroidea</taxon>
        <taxon>Salamandridae</taxon>
        <taxon>Pleurodelinae</taxon>
        <taxon>Pleurodeles</taxon>
    </lineage>
</organism>
<dbReference type="PRINTS" id="PR00109">
    <property type="entry name" value="TYRKINASE"/>
</dbReference>
<dbReference type="Gene3D" id="1.10.150.50">
    <property type="entry name" value="Transcription Factor, Ets-1"/>
    <property type="match status" value="1"/>
</dbReference>
<dbReference type="PANTHER" id="PTHR46877:SF20">
    <property type="entry name" value="RECEPTOR PROTEIN-TYROSINE KINASE"/>
    <property type="match status" value="1"/>
</dbReference>
<dbReference type="SUPFAM" id="SSF57184">
    <property type="entry name" value="Growth factor receptor domain"/>
    <property type="match status" value="1"/>
</dbReference>
<evidence type="ECO:0000313" key="33">
    <source>
        <dbReference type="EMBL" id="KAJ1121567.1"/>
    </source>
</evidence>
<evidence type="ECO:0000256" key="12">
    <source>
        <dbReference type="ARBA" id="ARBA00022840"/>
    </source>
</evidence>
<dbReference type="EMBL" id="JANPWB010000011">
    <property type="protein sequence ID" value="KAJ1121567.1"/>
    <property type="molecule type" value="Genomic_DNA"/>
</dbReference>
<feature type="domain" description="Fibronectin type-III" evidence="31">
    <location>
        <begin position="462"/>
        <end position="553"/>
    </location>
</feature>
<keyword evidence="5" id="KW-0037">Angiogenesis</keyword>
<dbReference type="GO" id="GO:0005005">
    <property type="term" value="F:transmembrane-ephrin receptor activity"/>
    <property type="evidence" value="ECO:0007669"/>
    <property type="project" value="TreeGrafter"/>
</dbReference>
<dbReference type="PANTHER" id="PTHR46877">
    <property type="entry name" value="EPH RECEPTOR A5"/>
    <property type="match status" value="1"/>
</dbReference>
<evidence type="ECO:0000256" key="19">
    <source>
        <dbReference type="ARBA" id="ARBA00023180"/>
    </source>
</evidence>
<keyword evidence="16 28" id="KW-0472">Membrane</keyword>
<evidence type="ECO:0000256" key="1">
    <source>
        <dbReference type="ARBA" id="ARBA00004251"/>
    </source>
</evidence>
<comment type="function">
    <text evidence="20">Receptor tyrosine kinase which binds promiscuously membrane-bound ephrin-A family ligands residing on adjacent cells, leading to contact-dependent bidirectional signaling into neighboring cells. The signaling pathway downstream of the receptor is referred to as forward signaling while the signaling pathway downstream of the ephrin ligand is referred to as reverse signaling. Binds with a low affinity EFNA3 and EFNA4 and with a high affinity to EFNA1 which most probably constitutes its cognate/functional ligand. Upon activation by EFNA1 induces cell attachment to the extracellular matrix inhibiting cell spreading and motility through regulation of ILK and downstream RHOA and RAC. Also plays a role in angiogenesis and regulates cell proliferation. May play a role in apoptosis.</text>
</comment>
<keyword evidence="11" id="KW-0418">Kinase</keyword>
<dbReference type="Proteomes" id="UP001066276">
    <property type="component" value="Chromosome 7"/>
</dbReference>
<dbReference type="InterPro" id="IPR001426">
    <property type="entry name" value="Tyr_kinase_rcpt_V_CS"/>
</dbReference>
<evidence type="ECO:0000256" key="9">
    <source>
        <dbReference type="ARBA" id="ARBA00022737"/>
    </source>
</evidence>
<dbReference type="CDD" id="cd00063">
    <property type="entry name" value="FN3"/>
    <property type="match status" value="2"/>
</dbReference>
<evidence type="ECO:0000256" key="7">
    <source>
        <dbReference type="ARBA" id="ARBA00022692"/>
    </source>
</evidence>
<dbReference type="InterPro" id="IPR000719">
    <property type="entry name" value="Prot_kinase_dom"/>
</dbReference>
<dbReference type="InterPro" id="IPR020635">
    <property type="entry name" value="Tyr_kinase_cat_dom"/>
</dbReference>
<keyword evidence="17" id="KW-0829">Tyrosine-protein kinase</keyword>
<keyword evidence="14" id="KW-0130">Cell adhesion</keyword>
<dbReference type="Pfam" id="PF07699">
    <property type="entry name" value="Ephrin_rec_like"/>
    <property type="match status" value="1"/>
</dbReference>
<feature type="transmembrane region" description="Helical" evidence="28">
    <location>
        <begin position="563"/>
        <end position="583"/>
    </location>
</feature>
<dbReference type="SMART" id="SM00060">
    <property type="entry name" value="FN3"/>
    <property type="match status" value="2"/>
</dbReference>
<feature type="binding site" evidence="24">
    <location>
        <begin position="644"/>
        <end position="652"/>
    </location>
    <ligand>
        <name>ATP</name>
        <dbReference type="ChEBI" id="CHEBI:30616"/>
    </ligand>
</feature>
<dbReference type="FunFam" id="2.60.40.10:FF:000059">
    <property type="entry name" value="Ephrin type-A receptor 6"/>
    <property type="match status" value="1"/>
</dbReference>
<keyword evidence="25" id="KW-1015">Disulfide bond</keyword>
<dbReference type="PROSITE" id="PS50105">
    <property type="entry name" value="SAM_DOMAIN"/>
    <property type="match status" value="1"/>
</dbReference>
<evidence type="ECO:0000259" key="31">
    <source>
        <dbReference type="PROSITE" id="PS50853"/>
    </source>
</evidence>
<feature type="binding site" evidence="24 26">
    <location>
        <position position="670"/>
    </location>
    <ligand>
        <name>ATP</name>
        <dbReference type="ChEBI" id="CHEBI:30616"/>
    </ligand>
</feature>
<feature type="domain" description="Protein kinase" evidence="29">
    <location>
        <begin position="638"/>
        <end position="900"/>
    </location>
</feature>
<evidence type="ECO:0000256" key="17">
    <source>
        <dbReference type="ARBA" id="ARBA00023137"/>
    </source>
</evidence>
<dbReference type="InterPro" id="IPR050449">
    <property type="entry name" value="Ephrin_rcpt_TKs"/>
</dbReference>
<dbReference type="GO" id="GO:0001525">
    <property type="term" value="P:angiogenesis"/>
    <property type="evidence" value="ECO:0007669"/>
    <property type="project" value="UniProtKB-KW"/>
</dbReference>
<evidence type="ECO:0000256" key="25">
    <source>
        <dbReference type="PIRSR" id="PIRSR000666-3"/>
    </source>
</evidence>
<dbReference type="Pfam" id="PF00536">
    <property type="entry name" value="SAM_1"/>
    <property type="match status" value="1"/>
</dbReference>
<dbReference type="InterPro" id="IPR009030">
    <property type="entry name" value="Growth_fac_rcpt_cys_sf"/>
</dbReference>
<evidence type="ECO:0000256" key="3">
    <source>
        <dbReference type="ARBA" id="ARBA00022475"/>
    </source>
</evidence>
<keyword evidence="13" id="KW-0832">Ubl conjugation</keyword>
<dbReference type="InterPro" id="IPR008979">
    <property type="entry name" value="Galactose-bd-like_sf"/>
</dbReference>
<dbReference type="PROSITE" id="PS00107">
    <property type="entry name" value="PROTEIN_KINASE_ATP"/>
    <property type="match status" value="1"/>
</dbReference>
<evidence type="ECO:0000256" key="24">
    <source>
        <dbReference type="PIRSR" id="PIRSR000666-2"/>
    </source>
</evidence>
<evidence type="ECO:0000256" key="27">
    <source>
        <dbReference type="SAM" id="MobiDB-lite"/>
    </source>
</evidence>
<evidence type="ECO:0000256" key="14">
    <source>
        <dbReference type="ARBA" id="ARBA00022889"/>
    </source>
</evidence>
<dbReference type="Pfam" id="PF01404">
    <property type="entry name" value="Ephrin_lbd"/>
    <property type="match status" value="1"/>
</dbReference>
<dbReference type="FunFam" id="1.10.150.50:FF:000029">
    <property type="entry name" value="Ephrin type-A receptor 1"/>
    <property type="match status" value="1"/>
</dbReference>
<evidence type="ECO:0000256" key="4">
    <source>
        <dbReference type="ARBA" id="ARBA00022553"/>
    </source>
</evidence>
<evidence type="ECO:0000313" key="34">
    <source>
        <dbReference type="Proteomes" id="UP001066276"/>
    </source>
</evidence>
<accession>A0AAV7P2Q3</accession>
<dbReference type="FunFam" id="2.60.120.260:FF:000023">
    <property type="entry name" value="Ephrin type-A receptor 2"/>
    <property type="match status" value="1"/>
</dbReference>
<dbReference type="PROSITE" id="PS51550">
    <property type="entry name" value="EPH_LBD"/>
    <property type="match status" value="1"/>
</dbReference>
<dbReference type="Pfam" id="PF00041">
    <property type="entry name" value="fn3"/>
    <property type="match status" value="2"/>
</dbReference>
<evidence type="ECO:0000256" key="2">
    <source>
        <dbReference type="ARBA" id="ARBA00011902"/>
    </source>
</evidence>
<dbReference type="Pfam" id="PF14575">
    <property type="entry name" value="EphA2_TM"/>
    <property type="match status" value="1"/>
</dbReference>